<dbReference type="InterPro" id="IPR049916">
    <property type="entry name" value="WDR72-like"/>
</dbReference>
<sequence>MLGSSGRVVLPVVIWGPQPPDHPVTCILGSPDGLDLVTGSQDGTLILWSSRKSPEYVPKWMVIGHHTTVRNICLAGSADHGPRNSFFSHSDAGEMALWDWHDGKCLEFKVDTRYQHVNIKSHHAAFLNHRLLFCCGRYPHIVVLHAVSLSVLFNLASQAHPDWISDFVVFTHSNKRHEVVLGISYSNVATLWTLNGEEVQGEVKYEHESRTLDCFSTVIQVDCCPLSPRCVLLVTRNGWQLLDAMACSIFHSHPNPDKDPLVGGQFINRNAVLVYCRSGAALVYRFDTRTLSGTTSLSCGYAALVARLLPSSDKEFSFVAERMCHLLISPSQESPPFLLGGTSRGQLLHWRLDRTVLGDGTANIPQDSDAAHIFQPSFVSDLVSTWRQHPPNPLLSLSTTECSSTGKPLVTNVMEGLTVTACVQISQMMSIRQGSPEHLSPRRLAFGFSNGQITIVRLADFLRTTYWTSDFRSSARLTNADSLLKHSRFHLCGHVGPVTSLLHPASADEYLVQSCDDRTSGSSIDCVNCQFNPDHLVSGGADFTVRLWDLDPWRGGLAERVRSRRTDNATESSSFDPACLAVFQCHASPCIALTVGPPTFAVLNPCAGNSRICSCICSVGADGSVSVINLSEQRHLLSTGAAHSLSDSPVMAIGWRVPEDLLLIAHVDGSLEIWDIMIGCLERLERDQLARDVLEQAHFVVEVQNMPATFGFAASVVPYQPNGRSQNSSVSFPSFCGSVSQFACAASVKFAATSRRRWPHYAASVCSASHRLQELSVVQLQTVGSTYSSSADVLFSGPAALVFHWDVESAIVDLLAENEKVNTDGSPDIAITHTASNARFELVQLLLSIVHPWGVDAGADRALRACLSFTKDPSNGVNDEVMSTPRLHDTLCLGLLSRHGCLSISMPGWPSVPLNQNSSVPQSSSSRLLSLHSLVSTTMLLTEMSLVETLTSLCSDYLVRLFESIIRTPLQPERDGEWPGCLEQCATMRANWLQLAARLLGPVAQSTMSVPTEAVGQSAQLEYLVRKWQDRTLPVRYASRTLLITFLDHMGDMSRQSLIDQWSKLLPLFSQSSRRSSVLDATGLVVNHDRDVNGSSPSLSGPIRKQSIPPIPLESAGGQRLSTTIINGGPYCDQSSSPGQYRSEASQQPVLTQAKDVHRRSSLCLLSSASLESGYFYVDVGEHLFSLDGYRLSARGYAGLQRRLARSQAVATVILGVIGFRFGAGVKHRHPAVASRDLISDIDPISAHTRGERGSAATTRGLAAACFASPDTHDRHADVGPQSTSEPTIQQFCEDDSGENCVVPEGFRVDNYQLARALSQCLTALLLNRVPQASSAPSHGPDFSSGDSPSTAASAMAAMLSSNVHTSLRRAAIDLLGRGFVVWEPYVDLNQIINALLPLTAKAESLLSSIPKWQPLSDRIDLARTAREALWAIAFARPKAVTLTLSLEVRRFGVQINAAAAAATNTPPATSKSTHGQTITQPPVAGFGNTSVLPKDGDSVVLQSLVPREQADVSSPSAAPPNMMVMMASPAVAAPVFGPGTPAHPSESHAHGAHPSTDTSLPPMFAAREEIVRLFEQLCVRRPADVVSVLPELVEVVLACLDRTRLKERGLEFVFPALRQFSAFSSHTRSQKVCVGGVNGSITFFDFKIGRYFVTTGHKGSVTAVRFQSDGRLVATYSLTESVLRIWQLQTAGFFGMGGQQVKSVSIHPVPPLLPPPPKQLSKSETGSKSTSTDEVCSDSISVWLDWPESRVVQLITDGGVKRRVNL</sequence>
<evidence type="ECO:0000313" key="6">
    <source>
        <dbReference type="Proteomes" id="UP000308267"/>
    </source>
</evidence>
<reference evidence="5 6" key="1">
    <citation type="journal article" date="2019" name="BMC Genomics">
        <title>New insights from Opisthorchis felineus genome: update on genomics of the epidemiologically important liver flukes.</title>
        <authorList>
            <person name="Ershov N.I."/>
            <person name="Mordvinov V.A."/>
            <person name="Prokhortchouk E.B."/>
            <person name="Pakharukova M.Y."/>
            <person name="Gunbin K.V."/>
            <person name="Ustyantsev K."/>
            <person name="Genaev M.A."/>
            <person name="Blinov A.G."/>
            <person name="Mazur A."/>
            <person name="Boulygina E."/>
            <person name="Tsygankova S."/>
            <person name="Khrameeva E."/>
            <person name="Chekanov N."/>
            <person name="Fan G."/>
            <person name="Xiao A."/>
            <person name="Zhang H."/>
            <person name="Xu X."/>
            <person name="Yang H."/>
            <person name="Solovyev V."/>
            <person name="Lee S.M."/>
            <person name="Liu X."/>
            <person name="Afonnikov D.A."/>
            <person name="Skryabin K.G."/>
        </authorList>
    </citation>
    <scope>NUCLEOTIDE SEQUENCE [LARGE SCALE GENOMIC DNA]</scope>
    <source>
        <strain evidence="5">AK-0245</strain>
        <tissue evidence="5">Whole organism</tissue>
    </source>
</reference>
<keyword evidence="6" id="KW-1185">Reference proteome</keyword>
<feature type="repeat" description="WD" evidence="3">
    <location>
        <begin position="24"/>
        <end position="49"/>
    </location>
</feature>
<dbReference type="PANTHER" id="PTHR44099">
    <property type="entry name" value="RABCONNECTIN-3B, ISOFORM A"/>
    <property type="match status" value="1"/>
</dbReference>
<evidence type="ECO:0000256" key="2">
    <source>
        <dbReference type="ARBA" id="ARBA00022737"/>
    </source>
</evidence>
<evidence type="ECO:0000256" key="3">
    <source>
        <dbReference type="PROSITE-ProRule" id="PRU00221"/>
    </source>
</evidence>
<dbReference type="OrthoDB" id="338622at2759"/>
<keyword evidence="1 3" id="KW-0853">WD repeat</keyword>
<dbReference type="Pfam" id="PF00400">
    <property type="entry name" value="WD40"/>
    <property type="match status" value="3"/>
</dbReference>
<feature type="compositionally biased region" description="Pro residues" evidence="4">
    <location>
        <begin position="1709"/>
        <end position="1719"/>
    </location>
</feature>
<protein>
    <submittedName>
        <fullName evidence="5">Uncharacterized protein</fullName>
    </submittedName>
</protein>
<evidence type="ECO:0000256" key="4">
    <source>
        <dbReference type="SAM" id="MobiDB-lite"/>
    </source>
</evidence>
<organism evidence="5 6">
    <name type="scientific">Opisthorchis felineus</name>
    <dbReference type="NCBI Taxonomy" id="147828"/>
    <lineage>
        <taxon>Eukaryota</taxon>
        <taxon>Metazoa</taxon>
        <taxon>Spiralia</taxon>
        <taxon>Lophotrochozoa</taxon>
        <taxon>Platyhelminthes</taxon>
        <taxon>Trematoda</taxon>
        <taxon>Digenea</taxon>
        <taxon>Opisthorchiida</taxon>
        <taxon>Opisthorchiata</taxon>
        <taxon>Opisthorchiidae</taxon>
        <taxon>Opisthorchis</taxon>
    </lineage>
</organism>
<feature type="region of interest" description="Disordered" evidence="4">
    <location>
        <begin position="1538"/>
        <end position="1558"/>
    </location>
</feature>
<feature type="compositionally biased region" description="Low complexity" evidence="4">
    <location>
        <begin position="1723"/>
        <end position="1733"/>
    </location>
</feature>
<dbReference type="Proteomes" id="UP000308267">
    <property type="component" value="Unassembled WGS sequence"/>
</dbReference>
<feature type="region of interest" description="Disordered" evidence="4">
    <location>
        <begin position="1463"/>
        <end position="1490"/>
    </location>
</feature>
<dbReference type="GO" id="GO:0005737">
    <property type="term" value="C:cytoplasm"/>
    <property type="evidence" value="ECO:0007669"/>
    <property type="project" value="TreeGrafter"/>
</dbReference>
<feature type="region of interest" description="Disordered" evidence="4">
    <location>
        <begin position="1706"/>
        <end position="1734"/>
    </location>
</feature>
<keyword evidence="2" id="KW-0677">Repeat</keyword>
<dbReference type="InterPro" id="IPR001680">
    <property type="entry name" value="WD40_rpt"/>
</dbReference>
<dbReference type="Gene3D" id="2.130.10.10">
    <property type="entry name" value="YVTN repeat-like/Quinoprotein amine dehydrogenase"/>
    <property type="match status" value="3"/>
</dbReference>
<name>A0A4S2LY63_OPIFE</name>
<evidence type="ECO:0000256" key="1">
    <source>
        <dbReference type="ARBA" id="ARBA00022574"/>
    </source>
</evidence>
<dbReference type="PANTHER" id="PTHR44099:SF4">
    <property type="entry name" value="RABCONNECTIN-3B, ISOFORM A"/>
    <property type="match status" value="1"/>
</dbReference>
<proteinExistence type="predicted"/>
<feature type="compositionally biased region" description="Polar residues" evidence="4">
    <location>
        <begin position="1471"/>
        <end position="1481"/>
    </location>
</feature>
<gene>
    <name evidence="5" type="ORF">CRM22_004035</name>
</gene>
<evidence type="ECO:0000313" key="5">
    <source>
        <dbReference type="EMBL" id="TGZ68865.1"/>
    </source>
</evidence>
<dbReference type="InterPro" id="IPR015943">
    <property type="entry name" value="WD40/YVTN_repeat-like_dom_sf"/>
</dbReference>
<dbReference type="SUPFAM" id="SSF50978">
    <property type="entry name" value="WD40 repeat-like"/>
    <property type="match status" value="2"/>
</dbReference>
<dbReference type="GO" id="GO:0072659">
    <property type="term" value="P:protein localization to plasma membrane"/>
    <property type="evidence" value="ECO:0007669"/>
    <property type="project" value="TreeGrafter"/>
</dbReference>
<dbReference type="SMART" id="SM00320">
    <property type="entry name" value="WD40"/>
    <property type="match status" value="6"/>
</dbReference>
<dbReference type="InterPro" id="IPR019775">
    <property type="entry name" value="WD40_repeat_CS"/>
</dbReference>
<accession>A0A4S2LY63</accession>
<feature type="repeat" description="WD" evidence="3">
    <location>
        <begin position="531"/>
        <end position="551"/>
    </location>
</feature>
<dbReference type="InterPro" id="IPR036322">
    <property type="entry name" value="WD40_repeat_dom_sf"/>
</dbReference>
<dbReference type="PROSITE" id="PS50082">
    <property type="entry name" value="WD_REPEATS_2"/>
    <property type="match status" value="2"/>
</dbReference>
<dbReference type="EMBL" id="SJOL01006341">
    <property type="protein sequence ID" value="TGZ68865.1"/>
    <property type="molecule type" value="Genomic_DNA"/>
</dbReference>
<dbReference type="STRING" id="147828.A0A4S2LY63"/>
<dbReference type="PROSITE" id="PS00678">
    <property type="entry name" value="WD_REPEATS_1"/>
    <property type="match status" value="1"/>
</dbReference>
<comment type="caution">
    <text evidence="5">The sequence shown here is derived from an EMBL/GenBank/DDBJ whole genome shotgun (WGS) entry which is preliminary data.</text>
</comment>